<keyword evidence="3" id="KW-0282">Flagellum</keyword>
<dbReference type="Gene3D" id="1.20.58.300">
    <property type="entry name" value="FlgN-like"/>
    <property type="match status" value="1"/>
</dbReference>
<dbReference type="RefSeq" id="WP_377909566.1">
    <property type="nucleotide sequence ID" value="NZ_JBHSGK010000011.1"/>
</dbReference>
<reference evidence="4" key="1">
    <citation type="journal article" date="2019" name="Int. J. Syst. Evol. Microbiol.">
        <title>The Global Catalogue of Microorganisms (GCM) 10K type strain sequencing project: providing services to taxonomists for standard genome sequencing and annotation.</title>
        <authorList>
            <consortium name="The Broad Institute Genomics Platform"/>
            <consortium name="The Broad Institute Genome Sequencing Center for Infectious Disease"/>
            <person name="Wu L."/>
            <person name="Ma J."/>
        </authorList>
    </citation>
    <scope>NUCLEOTIDE SEQUENCE [LARGE SCALE GENOMIC DNA]</scope>
    <source>
        <strain evidence="4">JCM 12165</strain>
    </source>
</reference>
<sequence>MKDNLYTILQAQLSVHEELLTAAEEKTAAVQQNDTKALDDLVRQEAGLAARLSKLETARRTLTAGLLRAENLPPKQATLSDLAPLLTEDEKEAFGAMRTKLIDVVDRLQAQNDLNRQLLEDSLRFVSVSLDTMKPNRQFSSYSGSGREEEEQNGRSLFDSKA</sequence>
<evidence type="ECO:0000256" key="2">
    <source>
        <dbReference type="SAM" id="MobiDB-lite"/>
    </source>
</evidence>
<accession>A0ABV9NUE0</accession>
<dbReference type="Pfam" id="PF05130">
    <property type="entry name" value="FlgN"/>
    <property type="match status" value="1"/>
</dbReference>
<keyword evidence="3" id="KW-0969">Cilium</keyword>
<proteinExistence type="predicted"/>
<protein>
    <submittedName>
        <fullName evidence="3">Flagellar protein FlgN</fullName>
    </submittedName>
</protein>
<evidence type="ECO:0000313" key="3">
    <source>
        <dbReference type="EMBL" id="MFC4736953.1"/>
    </source>
</evidence>
<evidence type="ECO:0000313" key="4">
    <source>
        <dbReference type="Proteomes" id="UP001595896"/>
    </source>
</evidence>
<gene>
    <name evidence="3" type="ORF">ACFO4L_10180</name>
</gene>
<organism evidence="3 4">
    <name type="scientific">Bacillus daqingensis</name>
    <dbReference type="NCBI Taxonomy" id="872396"/>
    <lineage>
        <taxon>Bacteria</taxon>
        <taxon>Bacillati</taxon>
        <taxon>Bacillota</taxon>
        <taxon>Bacilli</taxon>
        <taxon>Bacillales</taxon>
        <taxon>Bacillaceae</taxon>
        <taxon>Bacillus</taxon>
    </lineage>
</organism>
<dbReference type="Proteomes" id="UP001595896">
    <property type="component" value="Unassembled WGS sequence"/>
</dbReference>
<dbReference type="SUPFAM" id="SSF140566">
    <property type="entry name" value="FlgN-like"/>
    <property type="match status" value="1"/>
</dbReference>
<evidence type="ECO:0000256" key="1">
    <source>
        <dbReference type="ARBA" id="ARBA00022795"/>
    </source>
</evidence>
<keyword evidence="1" id="KW-1005">Bacterial flagellum biogenesis</keyword>
<dbReference type="InterPro" id="IPR036679">
    <property type="entry name" value="FlgN-like_sf"/>
</dbReference>
<dbReference type="EMBL" id="JBHSGK010000011">
    <property type="protein sequence ID" value="MFC4736953.1"/>
    <property type="molecule type" value="Genomic_DNA"/>
</dbReference>
<name>A0ABV9NUE0_9BACI</name>
<feature type="region of interest" description="Disordered" evidence="2">
    <location>
        <begin position="136"/>
        <end position="162"/>
    </location>
</feature>
<keyword evidence="3" id="KW-0966">Cell projection</keyword>
<comment type="caution">
    <text evidence="3">The sequence shown here is derived from an EMBL/GenBank/DDBJ whole genome shotgun (WGS) entry which is preliminary data.</text>
</comment>
<dbReference type="InterPro" id="IPR007809">
    <property type="entry name" value="FlgN-like"/>
</dbReference>
<keyword evidence="4" id="KW-1185">Reference proteome</keyword>